<evidence type="ECO:0000259" key="4">
    <source>
        <dbReference type="PROSITE" id="PS51123"/>
    </source>
</evidence>
<dbReference type="OrthoDB" id="5525824at2"/>
<reference evidence="5 6" key="1">
    <citation type="submission" date="2019-04" db="EMBL/GenBank/DDBJ databases">
        <title>Draft genome sequence of Gemmobacter aestuarii sp. nov.</title>
        <authorList>
            <person name="Hameed A."/>
            <person name="Lin S.-Y."/>
            <person name="Shahina M."/>
            <person name="Lai W.-A."/>
            <person name="Young C.-C."/>
        </authorList>
    </citation>
    <scope>NUCLEOTIDE SEQUENCE [LARGE SCALE GENOMIC DNA]</scope>
    <source>
        <strain evidence="5 6">CC-PW-75</strain>
    </source>
</reference>
<comment type="caution">
    <text evidence="5">The sequence shown here is derived from an EMBL/GenBank/DDBJ whole genome shotgun (WGS) entry which is preliminary data.</text>
</comment>
<gene>
    <name evidence="5" type="ORF">E7811_04900</name>
</gene>
<proteinExistence type="predicted"/>
<dbReference type="PANTHER" id="PTHR30329">
    <property type="entry name" value="STATOR ELEMENT OF FLAGELLAR MOTOR COMPLEX"/>
    <property type="match status" value="1"/>
</dbReference>
<dbReference type="SUPFAM" id="SSF103088">
    <property type="entry name" value="OmpA-like"/>
    <property type="match status" value="1"/>
</dbReference>
<evidence type="ECO:0000256" key="1">
    <source>
        <dbReference type="PROSITE-ProRule" id="PRU00473"/>
    </source>
</evidence>
<dbReference type="PANTHER" id="PTHR30329:SF21">
    <property type="entry name" value="LIPOPROTEIN YIAD-RELATED"/>
    <property type="match status" value="1"/>
</dbReference>
<dbReference type="CDD" id="cd07185">
    <property type="entry name" value="OmpA_C-like"/>
    <property type="match status" value="1"/>
</dbReference>
<feature type="transmembrane region" description="Helical" evidence="3">
    <location>
        <begin position="7"/>
        <end position="25"/>
    </location>
</feature>
<evidence type="ECO:0000313" key="5">
    <source>
        <dbReference type="EMBL" id="THD85061.1"/>
    </source>
</evidence>
<feature type="region of interest" description="Disordered" evidence="2">
    <location>
        <begin position="459"/>
        <end position="485"/>
    </location>
</feature>
<accession>A0A4S3MU62</accession>
<dbReference type="InterPro" id="IPR036737">
    <property type="entry name" value="OmpA-like_sf"/>
</dbReference>
<dbReference type="InterPro" id="IPR050330">
    <property type="entry name" value="Bact_OuterMem_StrucFunc"/>
</dbReference>
<name>A0A4S3MU62_9RHOB</name>
<dbReference type="Gene3D" id="3.30.1330.60">
    <property type="entry name" value="OmpA-like domain"/>
    <property type="match status" value="1"/>
</dbReference>
<dbReference type="EMBL" id="SSND01000001">
    <property type="protein sequence ID" value="THD85061.1"/>
    <property type="molecule type" value="Genomic_DNA"/>
</dbReference>
<keyword evidence="3" id="KW-1133">Transmembrane helix</keyword>
<evidence type="ECO:0000313" key="6">
    <source>
        <dbReference type="Proteomes" id="UP000309450"/>
    </source>
</evidence>
<dbReference type="InterPro" id="IPR006665">
    <property type="entry name" value="OmpA-like"/>
</dbReference>
<dbReference type="GO" id="GO:0016020">
    <property type="term" value="C:membrane"/>
    <property type="evidence" value="ECO:0007669"/>
    <property type="project" value="UniProtKB-UniRule"/>
</dbReference>
<organism evidence="5 6">
    <name type="scientific">Aliigemmobacter aestuarii</name>
    <dbReference type="NCBI Taxonomy" id="1445661"/>
    <lineage>
        <taxon>Bacteria</taxon>
        <taxon>Pseudomonadati</taxon>
        <taxon>Pseudomonadota</taxon>
        <taxon>Alphaproteobacteria</taxon>
        <taxon>Rhodobacterales</taxon>
        <taxon>Paracoccaceae</taxon>
        <taxon>Aliigemmobacter</taxon>
    </lineage>
</organism>
<dbReference type="Pfam" id="PF00691">
    <property type="entry name" value="OmpA"/>
    <property type="match status" value="1"/>
</dbReference>
<dbReference type="Proteomes" id="UP000309450">
    <property type="component" value="Unassembled WGS sequence"/>
</dbReference>
<keyword evidence="1 3" id="KW-0472">Membrane</keyword>
<dbReference type="Gene3D" id="3.40.1520.20">
    <property type="match status" value="1"/>
</dbReference>
<evidence type="ECO:0000256" key="3">
    <source>
        <dbReference type="SAM" id="Phobius"/>
    </source>
</evidence>
<sequence length="485" mass="50002">MEAVVRGWLGTGVLVLGVGVLGWWARGHDAARIEAGIAEAAATVMGSSVHGAVAMVSGRDIRAIGTADGPEERDALLAALDTLDGRRAVHDELVVLDRVSPFTMSLEKLADGTLRAAGHVPTEAARADVRRLAGDTADTLTLAAGAPAGWSDLARSGIMALGPTNSGTLEMVDGALILRGEVNTPIQQDEVLATLAGLPDGMATVELTLLDDGSPAEYTLDYDAGAGARLTGKLPVAVTAEAVAAALGLGSVAGEVRTAIMGEPGDLALPEALRAWLPRVETLRVTRGIAGATIEAGVATGVNPEAIRAEMQAELGKWATVSVTTAPATVAEGAERIHQLTGRRERLSGGYWLAIPDFAVGRETCQTASDTVLRTRSVNFVSGSDVLDAGAIGVLNEIASVVRECVVAGGLKAEIGGHTDNTGDSASNRRLSQLRAAAVRGALIDRGIPREAMVSRGYGAEQPVADNATEDGRAKNRRTTVTWSE</sequence>
<dbReference type="AlphaFoldDB" id="A0A4S3MU62"/>
<dbReference type="PROSITE" id="PS51123">
    <property type="entry name" value="OMPA_2"/>
    <property type="match status" value="1"/>
</dbReference>
<feature type="domain" description="OmpA-like" evidence="4">
    <location>
        <begin position="367"/>
        <end position="485"/>
    </location>
</feature>
<keyword evidence="6" id="KW-1185">Reference proteome</keyword>
<keyword evidence="3" id="KW-0812">Transmembrane</keyword>
<evidence type="ECO:0000256" key="2">
    <source>
        <dbReference type="SAM" id="MobiDB-lite"/>
    </source>
</evidence>
<protein>
    <submittedName>
        <fullName evidence="5">OmpA family protein</fullName>
    </submittedName>
</protein>